<evidence type="ECO:0000313" key="2">
    <source>
        <dbReference type="EMBL" id="VDO66027.1"/>
    </source>
</evidence>
<accession>A0A3P7Y078</accession>
<evidence type="ECO:0000313" key="4">
    <source>
        <dbReference type="WBParaSite" id="HPBE_0000584401-mRNA-1"/>
    </source>
</evidence>
<reference evidence="2 3" key="1">
    <citation type="submission" date="2018-11" db="EMBL/GenBank/DDBJ databases">
        <authorList>
            <consortium name="Pathogen Informatics"/>
        </authorList>
    </citation>
    <scope>NUCLEOTIDE SEQUENCE [LARGE SCALE GENOMIC DNA]</scope>
</reference>
<protein>
    <submittedName>
        <fullName evidence="2 4">Uncharacterized protein</fullName>
    </submittedName>
</protein>
<sequence length="344" mass="37385">MICRYRLIFDFGTLNLFLANEAIPLWRDALDETIDKFSRTDHNIPMPRPSAPLSPAHASMKTTQVNVMQNPERRRSTSPLQTCENKLDKVRPMVPLVPPMRKKRSHSPPPLPANPPPALHGSSSFSPAKAKTTGESVAVTEQKPAEVAPQDVTDSDVALNSFNVTVTESSEFKSETRPAALKKVLATTHFSKAVQTSTPVCSPNLSVDAAAAPKKPPRASPAPVLRPSPQPDCFHATTLVTHTKRISNGSTMPPERLELPPLAIESKAVVPDNPPQAHRHETVRFSISSYTSVEEGDAPSESGLPAGSEDMPADKTQCSENPDVVDSLISAQDDEEWWQHSHAA</sequence>
<dbReference type="OrthoDB" id="5817597at2759"/>
<feature type="region of interest" description="Disordered" evidence="1">
    <location>
        <begin position="290"/>
        <end position="344"/>
    </location>
</feature>
<name>A0A183FGP1_HELPZ</name>
<organism evidence="3 4">
    <name type="scientific">Heligmosomoides polygyrus</name>
    <name type="common">Parasitic roundworm</name>
    <dbReference type="NCBI Taxonomy" id="6339"/>
    <lineage>
        <taxon>Eukaryota</taxon>
        <taxon>Metazoa</taxon>
        <taxon>Ecdysozoa</taxon>
        <taxon>Nematoda</taxon>
        <taxon>Chromadorea</taxon>
        <taxon>Rhabditida</taxon>
        <taxon>Rhabditina</taxon>
        <taxon>Rhabditomorpha</taxon>
        <taxon>Strongyloidea</taxon>
        <taxon>Heligmosomidae</taxon>
        <taxon>Heligmosomoides</taxon>
    </lineage>
</organism>
<feature type="compositionally biased region" description="Pro residues" evidence="1">
    <location>
        <begin position="218"/>
        <end position="230"/>
    </location>
</feature>
<dbReference type="Proteomes" id="UP000050761">
    <property type="component" value="Unassembled WGS sequence"/>
</dbReference>
<keyword evidence="3" id="KW-1185">Reference proteome</keyword>
<dbReference type="AlphaFoldDB" id="A0A183FGP1"/>
<dbReference type="WBParaSite" id="HPBE_0000584401-mRNA-1">
    <property type="protein sequence ID" value="HPBE_0000584401-mRNA-1"/>
    <property type="gene ID" value="HPBE_0000584401"/>
</dbReference>
<evidence type="ECO:0000313" key="3">
    <source>
        <dbReference type="Proteomes" id="UP000050761"/>
    </source>
</evidence>
<feature type="compositionally biased region" description="Pro residues" evidence="1">
    <location>
        <begin position="107"/>
        <end position="118"/>
    </location>
</feature>
<accession>A0A183FGP1</accession>
<evidence type="ECO:0000256" key="1">
    <source>
        <dbReference type="SAM" id="MobiDB-lite"/>
    </source>
</evidence>
<feature type="region of interest" description="Disordered" evidence="1">
    <location>
        <begin position="98"/>
        <end position="136"/>
    </location>
</feature>
<gene>
    <name evidence="2" type="ORF">HPBE_LOCUS5845</name>
</gene>
<proteinExistence type="predicted"/>
<feature type="region of interest" description="Disordered" evidence="1">
    <location>
        <begin position="209"/>
        <end position="230"/>
    </location>
</feature>
<dbReference type="EMBL" id="UZAH01025552">
    <property type="protein sequence ID" value="VDO66027.1"/>
    <property type="molecule type" value="Genomic_DNA"/>
</dbReference>
<reference evidence="4" key="2">
    <citation type="submission" date="2019-09" db="UniProtKB">
        <authorList>
            <consortium name="WormBaseParasite"/>
        </authorList>
    </citation>
    <scope>IDENTIFICATION</scope>
</reference>